<gene>
    <name evidence="3" type="ORF">MNBD_GAMMA04-1169</name>
</gene>
<evidence type="ECO:0008006" key="4">
    <source>
        <dbReference type="Google" id="ProtNLM"/>
    </source>
</evidence>
<proteinExistence type="predicted"/>
<evidence type="ECO:0000313" key="3">
    <source>
        <dbReference type="EMBL" id="VAW49734.1"/>
    </source>
</evidence>
<evidence type="ECO:0000256" key="2">
    <source>
        <dbReference type="ARBA" id="ARBA00022638"/>
    </source>
</evidence>
<dbReference type="GO" id="GO:0042742">
    <property type="term" value="P:defense response to bacterium"/>
    <property type="evidence" value="ECO:0007669"/>
    <property type="project" value="UniProtKB-KW"/>
</dbReference>
<sequence>MSALQPVFGKITFESEGTEQGPFHSRRFHVPTPRSGLTIGRGYDMKMKNSFKINQDLVAAGISSADAKLIAQATGLFGSSAKAFIKTYHLEKFEITQQQQVKLFNISYKEEEAETKRLCTKPDVIAKYGQCNWRNLDTAIKQILVDLKFRGDYTGSTRKFIQKHVVTNDTKAFLQVLSNRNNWVNQRVPTNRFQKRIIFFKTHAVIKP</sequence>
<name>A0A3B0X1N7_9ZZZZ</name>
<evidence type="ECO:0000256" key="1">
    <source>
        <dbReference type="ARBA" id="ARBA00022529"/>
    </source>
</evidence>
<keyword evidence="1" id="KW-0929">Antimicrobial</keyword>
<protein>
    <recommendedName>
        <fullName evidence="4">Pesticin C-terminal domain-containing protein</fullName>
    </recommendedName>
</protein>
<keyword evidence="2" id="KW-0081">Bacteriolytic enzyme</keyword>
<dbReference type="Gene3D" id="1.10.530.40">
    <property type="match status" value="1"/>
</dbReference>
<dbReference type="GO" id="GO:0031640">
    <property type="term" value="P:killing of cells of another organism"/>
    <property type="evidence" value="ECO:0007669"/>
    <property type="project" value="UniProtKB-KW"/>
</dbReference>
<organism evidence="3">
    <name type="scientific">hydrothermal vent metagenome</name>
    <dbReference type="NCBI Taxonomy" id="652676"/>
    <lineage>
        <taxon>unclassified sequences</taxon>
        <taxon>metagenomes</taxon>
        <taxon>ecological metagenomes</taxon>
    </lineage>
</organism>
<dbReference type="InterPro" id="IPR023347">
    <property type="entry name" value="Lysozyme_dom_sf"/>
</dbReference>
<accession>A0A3B0X1N7</accession>
<dbReference type="EMBL" id="UOFB01000375">
    <property type="protein sequence ID" value="VAW49734.1"/>
    <property type="molecule type" value="Genomic_DNA"/>
</dbReference>
<dbReference type="GO" id="GO:0003796">
    <property type="term" value="F:lysozyme activity"/>
    <property type="evidence" value="ECO:0007669"/>
    <property type="project" value="InterPro"/>
</dbReference>
<dbReference type="AlphaFoldDB" id="A0A3B0X1N7"/>
<reference evidence="3" key="1">
    <citation type="submission" date="2018-06" db="EMBL/GenBank/DDBJ databases">
        <authorList>
            <person name="Zhirakovskaya E."/>
        </authorList>
    </citation>
    <scope>NUCLEOTIDE SEQUENCE</scope>
</reference>